<evidence type="ECO:0000256" key="3">
    <source>
        <dbReference type="ARBA" id="ARBA00022692"/>
    </source>
</evidence>
<organism evidence="7 8">
    <name type="scientific">Panagrellus redivivus</name>
    <name type="common">Microworm</name>
    <dbReference type="NCBI Taxonomy" id="6233"/>
    <lineage>
        <taxon>Eukaryota</taxon>
        <taxon>Metazoa</taxon>
        <taxon>Ecdysozoa</taxon>
        <taxon>Nematoda</taxon>
        <taxon>Chromadorea</taxon>
        <taxon>Rhabditida</taxon>
        <taxon>Tylenchina</taxon>
        <taxon>Panagrolaimomorpha</taxon>
        <taxon>Panagrolaimoidea</taxon>
        <taxon>Panagrolaimidae</taxon>
        <taxon>Panagrellus</taxon>
    </lineage>
</organism>
<feature type="transmembrane region" description="Helical" evidence="6">
    <location>
        <begin position="52"/>
        <end position="69"/>
    </location>
</feature>
<comment type="subcellular location">
    <subcellularLocation>
        <location evidence="1">Membrane</location>
        <topology evidence="1">Multi-pass membrane protein</topology>
    </subcellularLocation>
</comment>
<keyword evidence="4 6" id="KW-1133">Transmembrane helix</keyword>
<keyword evidence="7" id="KW-1185">Reference proteome</keyword>
<feature type="transmembrane region" description="Helical" evidence="6">
    <location>
        <begin position="81"/>
        <end position="98"/>
    </location>
</feature>
<evidence type="ECO:0000256" key="5">
    <source>
        <dbReference type="ARBA" id="ARBA00023136"/>
    </source>
</evidence>
<dbReference type="Pfam" id="PF02118">
    <property type="entry name" value="Srg"/>
    <property type="match status" value="1"/>
</dbReference>
<evidence type="ECO:0000256" key="4">
    <source>
        <dbReference type="ARBA" id="ARBA00022989"/>
    </source>
</evidence>
<dbReference type="GO" id="GO:0004888">
    <property type="term" value="F:transmembrane signaling receptor activity"/>
    <property type="evidence" value="ECO:0007669"/>
    <property type="project" value="InterPro"/>
</dbReference>
<feature type="transmembrane region" description="Helical" evidence="6">
    <location>
        <begin position="12"/>
        <end position="32"/>
    </location>
</feature>
<evidence type="ECO:0000313" key="8">
    <source>
        <dbReference type="WBParaSite" id="Pan_g2162.t1"/>
    </source>
</evidence>
<evidence type="ECO:0000313" key="7">
    <source>
        <dbReference type="Proteomes" id="UP000492821"/>
    </source>
</evidence>
<accession>A0A7E4VJB1</accession>
<dbReference type="GO" id="GO:0016020">
    <property type="term" value="C:membrane"/>
    <property type="evidence" value="ECO:0007669"/>
    <property type="project" value="UniProtKB-SubCell"/>
</dbReference>
<comment type="caution">
    <text evidence="6">Lacks conserved residue(s) required for the propagation of feature annotation.</text>
</comment>
<reference evidence="8" key="2">
    <citation type="submission" date="2020-10" db="UniProtKB">
        <authorList>
            <consortium name="WormBaseParasite"/>
        </authorList>
    </citation>
    <scope>IDENTIFICATION</scope>
</reference>
<keyword evidence="3 6" id="KW-0812">Transmembrane</keyword>
<protein>
    <recommendedName>
        <fullName evidence="6">Serpentine receptor class gamma</fullName>
    </recommendedName>
</protein>
<keyword evidence="5 6" id="KW-0472">Membrane</keyword>
<dbReference type="GO" id="GO:0007606">
    <property type="term" value="P:sensory perception of chemical stimulus"/>
    <property type="evidence" value="ECO:0007669"/>
    <property type="project" value="UniProtKB-UniRule"/>
</dbReference>
<dbReference type="PANTHER" id="PTHR31552">
    <property type="entry name" value="SERPENTINE RECEPTOR CLASS GAMMA"/>
    <property type="match status" value="1"/>
</dbReference>
<evidence type="ECO:0000256" key="1">
    <source>
        <dbReference type="ARBA" id="ARBA00004141"/>
    </source>
</evidence>
<comment type="similarity">
    <text evidence="2 6">Belongs to the nematode receptor-like protein srg family.</text>
</comment>
<dbReference type="AlphaFoldDB" id="A0A7E4VJB1"/>
<proteinExistence type="inferred from homology"/>
<evidence type="ECO:0000256" key="2">
    <source>
        <dbReference type="ARBA" id="ARBA00005692"/>
    </source>
</evidence>
<sequence length="199" mass="22869">METLPAPRIDQLITSLFAVRLVNFGIFTNFYLNNAWLASAMYTLSNVFAYQQFIGQTLISMNRFTVFWLPTKHKRIWKRKWYLFILIGLPLLVIPTRISDGGKVEVTKSGVLGSYASDAMEDRALYMTSTVYIVNGTLTVIFSVLSVLKYWRLRVSGNVMPIPQLEARFQVSRKAYFEFYFGMRKPNILFLSTSTTTPA</sequence>
<evidence type="ECO:0000256" key="6">
    <source>
        <dbReference type="RuleBase" id="RU280813"/>
    </source>
</evidence>
<reference evidence="7" key="1">
    <citation type="journal article" date="2013" name="Genetics">
        <title>The draft genome and transcriptome of Panagrellus redivivus are shaped by the harsh demands of a free-living lifestyle.</title>
        <authorList>
            <person name="Srinivasan J."/>
            <person name="Dillman A.R."/>
            <person name="Macchietto M.G."/>
            <person name="Heikkinen L."/>
            <person name="Lakso M."/>
            <person name="Fracchia K.M."/>
            <person name="Antoshechkin I."/>
            <person name="Mortazavi A."/>
            <person name="Wong G."/>
            <person name="Sternberg P.W."/>
        </authorList>
    </citation>
    <scope>NUCLEOTIDE SEQUENCE [LARGE SCALE GENOMIC DNA]</scope>
    <source>
        <strain evidence="7">MT8872</strain>
    </source>
</reference>
<feature type="transmembrane region" description="Helical" evidence="6">
    <location>
        <begin position="124"/>
        <end position="148"/>
    </location>
</feature>
<dbReference type="Proteomes" id="UP000492821">
    <property type="component" value="Unassembled WGS sequence"/>
</dbReference>
<dbReference type="InterPro" id="IPR000609">
    <property type="entry name" value="7TM_GPCR_serpentine_rcpt_Srg"/>
</dbReference>
<dbReference type="PANTHER" id="PTHR31552:SF8">
    <property type="entry name" value="SERPENTINE RECEPTOR CLASS GAMMA"/>
    <property type="match status" value="1"/>
</dbReference>
<dbReference type="WBParaSite" id="Pan_g2162.t1">
    <property type="protein sequence ID" value="Pan_g2162.t1"/>
    <property type="gene ID" value="Pan_g2162"/>
</dbReference>
<name>A0A7E4VJB1_PANRE</name>